<keyword evidence="1" id="KW-0175">Coiled coil</keyword>
<accession>A0AAP0H121</accession>
<evidence type="ECO:0008006" key="5">
    <source>
        <dbReference type="Google" id="ProtNLM"/>
    </source>
</evidence>
<organism evidence="3 4">
    <name type="scientific">Deinandra increscens subsp. villosa</name>
    <dbReference type="NCBI Taxonomy" id="3103831"/>
    <lineage>
        <taxon>Eukaryota</taxon>
        <taxon>Viridiplantae</taxon>
        <taxon>Streptophyta</taxon>
        <taxon>Embryophyta</taxon>
        <taxon>Tracheophyta</taxon>
        <taxon>Spermatophyta</taxon>
        <taxon>Magnoliopsida</taxon>
        <taxon>eudicotyledons</taxon>
        <taxon>Gunneridae</taxon>
        <taxon>Pentapetalae</taxon>
        <taxon>asterids</taxon>
        <taxon>campanulids</taxon>
        <taxon>Asterales</taxon>
        <taxon>Asteraceae</taxon>
        <taxon>Asteroideae</taxon>
        <taxon>Heliantheae alliance</taxon>
        <taxon>Madieae</taxon>
        <taxon>Madiinae</taxon>
        <taxon>Deinandra</taxon>
    </lineage>
</organism>
<feature type="region of interest" description="Disordered" evidence="2">
    <location>
        <begin position="1"/>
        <end position="133"/>
    </location>
</feature>
<dbReference type="EMBL" id="JBCNJP010000011">
    <property type="protein sequence ID" value="KAK9070858.1"/>
    <property type="molecule type" value="Genomic_DNA"/>
</dbReference>
<reference evidence="3 4" key="1">
    <citation type="submission" date="2024-04" db="EMBL/GenBank/DDBJ databases">
        <title>The reference genome of an endangered Asteraceae, Deinandra increscens subsp. villosa, native to the Central Coast of California.</title>
        <authorList>
            <person name="Guilliams M."/>
            <person name="Hasenstab-Lehman K."/>
            <person name="Meyer R."/>
            <person name="Mcevoy S."/>
        </authorList>
    </citation>
    <scope>NUCLEOTIDE SEQUENCE [LARGE SCALE GENOMIC DNA]</scope>
    <source>
        <tissue evidence="3">Leaf</tissue>
    </source>
</reference>
<dbReference type="AlphaFoldDB" id="A0AAP0H121"/>
<proteinExistence type="predicted"/>
<feature type="compositionally biased region" description="Gly residues" evidence="2">
    <location>
        <begin position="116"/>
        <end position="127"/>
    </location>
</feature>
<evidence type="ECO:0000256" key="1">
    <source>
        <dbReference type="SAM" id="Coils"/>
    </source>
</evidence>
<dbReference type="Proteomes" id="UP001408789">
    <property type="component" value="Unassembled WGS sequence"/>
</dbReference>
<dbReference type="Pfam" id="PF03004">
    <property type="entry name" value="Transposase_24"/>
    <property type="match status" value="1"/>
</dbReference>
<dbReference type="InterPro" id="IPR004252">
    <property type="entry name" value="Probable_transposase_24"/>
</dbReference>
<evidence type="ECO:0000313" key="3">
    <source>
        <dbReference type="EMBL" id="KAK9070858.1"/>
    </source>
</evidence>
<comment type="caution">
    <text evidence="3">The sequence shown here is derived from an EMBL/GenBank/DDBJ whole genome shotgun (WGS) entry which is preliminary data.</text>
</comment>
<name>A0AAP0H121_9ASTR</name>
<feature type="compositionally biased region" description="Polar residues" evidence="2">
    <location>
        <begin position="23"/>
        <end position="34"/>
    </location>
</feature>
<feature type="compositionally biased region" description="Low complexity" evidence="2">
    <location>
        <begin position="61"/>
        <end position="72"/>
    </location>
</feature>
<evidence type="ECO:0000256" key="2">
    <source>
        <dbReference type="SAM" id="MobiDB-lite"/>
    </source>
</evidence>
<feature type="compositionally biased region" description="Polar residues" evidence="2">
    <location>
        <begin position="171"/>
        <end position="185"/>
    </location>
</feature>
<gene>
    <name evidence="3" type="ORF">SSX86_009426</name>
</gene>
<feature type="region of interest" description="Disordered" evidence="2">
    <location>
        <begin position="162"/>
        <end position="185"/>
    </location>
</feature>
<dbReference type="PANTHER" id="PTHR33411:SF33">
    <property type="entry name" value="TRANSPOSASE, PTTA_EN_SPM, PLANT-RELATED"/>
    <property type="match status" value="1"/>
</dbReference>
<evidence type="ECO:0000313" key="4">
    <source>
        <dbReference type="Proteomes" id="UP001408789"/>
    </source>
</evidence>
<feature type="coiled-coil region" evidence="1">
    <location>
        <begin position="429"/>
        <end position="492"/>
    </location>
</feature>
<dbReference type="PANTHER" id="PTHR33411">
    <property type="entry name" value="OS08G0392500 PROTEIN"/>
    <property type="match status" value="1"/>
</dbReference>
<protein>
    <recommendedName>
        <fullName evidence="5">Transposase, Ptta/En/Spm, plant</fullName>
    </recommendedName>
</protein>
<keyword evidence="4" id="KW-1185">Reference proteome</keyword>
<sequence>MSGGRGRTPLPGNKPGQKRKKQQTNVANDDTNVCVTREYRIVRGKRKAHLSTPPLRKGVNASTPASTPSATSVGSFGGPAGRKKAHVSTPPVRRGVHIGTPASTPSAKSVDTPAGSFGGHSYSGGHGRALSSNFVGEDEDFDHEDEDSDNDSEDDTLYNQRESSFADAPNETLNETPAETLNGKSQNKTIARVGKKYTLWSWNAKEEEAIYEGFINVLKSRFRDLVRRYRVKSTELAIAAGHDLLSYIEFDIICNYPPPPIRAEMWHECCKLWATAKWLKQSECGKKNRATCDSSGTTFRHTGGSIGYDEHRINLKMKLGIEPSFKLIFLYTHLHRESKERLISGDIDVHSIDEMRFCTEDAKERYVLYHTKMVEDHGLDFVDDPDVWIRLQPEGSSTRIYGIGSSDPNFVVTGTPSSSCGITPLYAEYRQAQEKVVVLESRVEDIGAKLEAEKQSRMEWEQIAEQRLQEQREQLQKENERLQVEKDRQMQQKVEEMVQQQLQVFLKTLKASGGIS</sequence>